<dbReference type="AlphaFoldDB" id="A0A5J5F103"/>
<dbReference type="PRINTS" id="PR02047">
    <property type="entry name" value="BREFELDNASP4"/>
</dbReference>
<dbReference type="Pfam" id="PF10337">
    <property type="entry name" value="ArAE_2_N"/>
    <property type="match status" value="1"/>
</dbReference>
<dbReference type="InterPro" id="IPR052430">
    <property type="entry name" value="IVT-Associated"/>
</dbReference>
<evidence type="ECO:0000313" key="10">
    <source>
        <dbReference type="Proteomes" id="UP000326924"/>
    </source>
</evidence>
<feature type="region of interest" description="Disordered" evidence="5">
    <location>
        <begin position="1"/>
        <end position="91"/>
    </location>
</feature>
<dbReference type="InterPro" id="IPR049453">
    <property type="entry name" value="Memb_transporter_dom"/>
</dbReference>
<feature type="transmembrane region" description="Helical" evidence="6">
    <location>
        <begin position="837"/>
        <end position="855"/>
    </location>
</feature>
<keyword evidence="10" id="KW-1185">Reference proteome</keyword>
<evidence type="ECO:0000256" key="6">
    <source>
        <dbReference type="SAM" id="Phobius"/>
    </source>
</evidence>
<organism evidence="9 10">
    <name type="scientific">Sphaerosporella brunnea</name>
    <dbReference type="NCBI Taxonomy" id="1250544"/>
    <lineage>
        <taxon>Eukaryota</taxon>
        <taxon>Fungi</taxon>
        <taxon>Dikarya</taxon>
        <taxon>Ascomycota</taxon>
        <taxon>Pezizomycotina</taxon>
        <taxon>Pezizomycetes</taxon>
        <taxon>Pezizales</taxon>
        <taxon>Pyronemataceae</taxon>
        <taxon>Sphaerosporella</taxon>
    </lineage>
</organism>
<feature type="domain" description="Integral membrane bound transporter" evidence="8">
    <location>
        <begin position="726"/>
        <end position="850"/>
    </location>
</feature>
<dbReference type="OrthoDB" id="1924968at2759"/>
<feature type="transmembrane region" description="Helical" evidence="6">
    <location>
        <begin position="267"/>
        <end position="287"/>
    </location>
</feature>
<evidence type="ECO:0000256" key="3">
    <source>
        <dbReference type="ARBA" id="ARBA00022989"/>
    </source>
</evidence>
<dbReference type="InterPro" id="IPR023244">
    <property type="entry name" value="Brefeldin_A-sensitivity_4"/>
</dbReference>
<feature type="transmembrane region" description="Helical" evidence="6">
    <location>
        <begin position="755"/>
        <end position="774"/>
    </location>
</feature>
<keyword evidence="2 6" id="KW-0812">Transmembrane</keyword>
<feature type="domain" description="Putative ER transporter 6TM N-terminal" evidence="7">
    <location>
        <begin position="175"/>
        <end position="260"/>
    </location>
</feature>
<dbReference type="Proteomes" id="UP000326924">
    <property type="component" value="Unassembled WGS sequence"/>
</dbReference>
<dbReference type="Pfam" id="PF13515">
    <property type="entry name" value="FUSC_2"/>
    <property type="match status" value="1"/>
</dbReference>
<feature type="transmembrane region" description="Helical" evidence="6">
    <location>
        <begin position="331"/>
        <end position="349"/>
    </location>
</feature>
<gene>
    <name evidence="9" type="ORF">FN846DRAFT_627486</name>
</gene>
<feature type="transmembrane region" description="Helical" evidence="6">
    <location>
        <begin position="780"/>
        <end position="799"/>
    </location>
</feature>
<feature type="compositionally biased region" description="Basic and acidic residues" evidence="5">
    <location>
        <begin position="36"/>
        <end position="48"/>
    </location>
</feature>
<evidence type="ECO:0000256" key="2">
    <source>
        <dbReference type="ARBA" id="ARBA00022692"/>
    </source>
</evidence>
<dbReference type="InParanoid" id="A0A5J5F103"/>
<keyword evidence="3 6" id="KW-1133">Transmembrane helix</keyword>
<keyword evidence="4 6" id="KW-0472">Membrane</keyword>
<evidence type="ECO:0000259" key="8">
    <source>
        <dbReference type="Pfam" id="PF13515"/>
    </source>
</evidence>
<evidence type="ECO:0000256" key="4">
    <source>
        <dbReference type="ARBA" id="ARBA00023136"/>
    </source>
</evidence>
<feature type="transmembrane region" description="Helical" evidence="6">
    <location>
        <begin position="294"/>
        <end position="311"/>
    </location>
</feature>
<accession>A0A5J5F103</accession>
<comment type="subcellular location">
    <subcellularLocation>
        <location evidence="1">Membrane</location>
        <topology evidence="1">Multi-pass membrane protein</topology>
    </subcellularLocation>
</comment>
<dbReference type="FunCoup" id="A0A5J5F103">
    <property type="interactions" value="8"/>
</dbReference>
<evidence type="ECO:0000313" key="9">
    <source>
        <dbReference type="EMBL" id="KAA8909151.1"/>
    </source>
</evidence>
<feature type="compositionally biased region" description="Polar residues" evidence="5">
    <location>
        <begin position="1"/>
        <end position="11"/>
    </location>
</feature>
<comment type="caution">
    <text evidence="9">The sequence shown here is derived from an EMBL/GenBank/DDBJ whole genome shotgun (WGS) entry which is preliminary data.</text>
</comment>
<dbReference type="PANTHER" id="PTHR47804:SF3">
    <property type="entry name" value="PROTEIN BRE4"/>
    <property type="match status" value="1"/>
</dbReference>
<dbReference type="EMBL" id="VXIS01000060">
    <property type="protein sequence ID" value="KAA8909151.1"/>
    <property type="molecule type" value="Genomic_DNA"/>
</dbReference>
<dbReference type="InterPro" id="IPR018823">
    <property type="entry name" value="ArAE_2_N"/>
</dbReference>
<proteinExistence type="predicted"/>
<evidence type="ECO:0000256" key="1">
    <source>
        <dbReference type="ARBA" id="ARBA00004141"/>
    </source>
</evidence>
<reference evidence="9 10" key="1">
    <citation type="submission" date="2019-09" db="EMBL/GenBank/DDBJ databases">
        <title>Draft genome of the ectomycorrhizal ascomycete Sphaerosporella brunnea.</title>
        <authorList>
            <consortium name="DOE Joint Genome Institute"/>
            <person name="Benucci G.M."/>
            <person name="Marozzi G."/>
            <person name="Antonielli L."/>
            <person name="Sanchez S."/>
            <person name="Marco P."/>
            <person name="Wang X."/>
            <person name="Falini L.B."/>
            <person name="Barry K."/>
            <person name="Haridas S."/>
            <person name="Lipzen A."/>
            <person name="Labutti K."/>
            <person name="Grigoriev I.V."/>
            <person name="Murat C."/>
            <person name="Martin F."/>
            <person name="Albertini E."/>
            <person name="Donnini D."/>
            <person name="Bonito G."/>
        </authorList>
    </citation>
    <scope>NUCLEOTIDE SEQUENCE [LARGE SCALE GENOMIC DNA]</scope>
    <source>
        <strain evidence="9 10">Sb_GMNB300</strain>
    </source>
</reference>
<feature type="transmembrane region" description="Helical" evidence="6">
    <location>
        <begin position="699"/>
        <end position="716"/>
    </location>
</feature>
<dbReference type="PANTHER" id="PTHR47804">
    <property type="entry name" value="60S RIBOSOMAL PROTEIN L19"/>
    <property type="match status" value="1"/>
</dbReference>
<feature type="transmembrane region" description="Helical" evidence="6">
    <location>
        <begin position="867"/>
        <end position="884"/>
    </location>
</feature>
<dbReference type="GO" id="GO:0016020">
    <property type="term" value="C:membrane"/>
    <property type="evidence" value="ECO:0007669"/>
    <property type="project" value="UniProtKB-SubCell"/>
</dbReference>
<protein>
    <submittedName>
        <fullName evidence="9">Uncharacterized protein</fullName>
    </submittedName>
</protein>
<sequence length="894" mass="98087">MSSATPHSTTPEILDASATAVNSSTPPLHKIRSRHVHIDDGNNLRERQWSTPGSGRPTRPPMVRSPSGYSAKSGYSRAQSSGTRTPIDPYSPRASISTFHLQHLLESLEMDQYDTFGIEELRDGFFDATFYRSTTHQDSDDDDEEEEDGEAMFGVNLGKLFRKKLRAQLEDTKFFFTATFGTRDGILLAKSFLGYFIAYILCLIPKTRTVLGDYSYWVTIAALFNHAGRTAGAQIDGTVGCIVGGALGLAVGTLALEVASSTAVSRAAYGGVLAAFVVPILAIIGWIRCSFLRLYQALITAGLALIFLCLVGTESIDQTGKWRRSMVQEFAIPWLIGLGISLVVNLCLYPETGGRAVATALHNAIDSALKALELPRPYSLEVHSNMSKQIVKLSDAVRDMRNEITFTSLRPADVDQLRILLQSVIRHIMAIKPGTSLFIHEHQHQTPTVGSNSASSHDIVIQIDPNNSLDDISIASSYENPLEIVRNTMAGPSRALIDAMAKTLHCCDNALMRIAGLSDLFDRDESSDVQSQQAELRSAMQRFDEADVSLMEHPDLPSSYSSHPDLVELFLFINPLRQSAAAVDSLATKVLQISQDPKSKSKRLFLPSYPLSKALYRANPQVLHDRGGASAGYYFRIKDEISNLMEKIHARPYEPDALASNGLKNGVKTVGIGGSEDGRTLRYRIWKVLHRLQQFETRFAVKVILVCGALSVPAWLNQSRGWWAEKDSWWAVVAAWIMMHPRVGGNAQDLVTRTIATLLGAVWGGLAAAAARAAGSASPYVLAVFAAIFMIPAVFRFMLSAHPRSGLMACLSFTVVSLSGRNHSGGHSPVEIAWSRGVALSTGVVAAVIVNWVVWPFVARHELRKSLSYMLLNLGIAYRGVIYLPRFRLCSHKR</sequence>
<evidence type="ECO:0000259" key="7">
    <source>
        <dbReference type="Pfam" id="PF10337"/>
    </source>
</evidence>
<name>A0A5J5F103_9PEZI</name>
<evidence type="ECO:0000256" key="5">
    <source>
        <dbReference type="SAM" id="MobiDB-lite"/>
    </source>
</evidence>